<gene>
    <name evidence="2" type="ORF">AGERDE_LOCUS8174</name>
</gene>
<keyword evidence="3" id="KW-1185">Reference proteome</keyword>
<evidence type="ECO:0000313" key="2">
    <source>
        <dbReference type="EMBL" id="CAG8582076.1"/>
    </source>
</evidence>
<feature type="non-terminal residue" evidence="2">
    <location>
        <position position="1"/>
    </location>
</feature>
<evidence type="ECO:0000256" key="1">
    <source>
        <dbReference type="SAM" id="Coils"/>
    </source>
</evidence>
<reference evidence="2" key="1">
    <citation type="submission" date="2021-06" db="EMBL/GenBank/DDBJ databases">
        <authorList>
            <person name="Kallberg Y."/>
            <person name="Tangrot J."/>
            <person name="Rosling A."/>
        </authorList>
    </citation>
    <scope>NUCLEOTIDE SEQUENCE</scope>
    <source>
        <strain evidence="2">MT106</strain>
    </source>
</reference>
<proteinExistence type="predicted"/>
<dbReference type="Proteomes" id="UP000789831">
    <property type="component" value="Unassembled WGS sequence"/>
</dbReference>
<comment type="caution">
    <text evidence="2">The sequence shown here is derived from an EMBL/GenBank/DDBJ whole genome shotgun (WGS) entry which is preliminary data.</text>
</comment>
<sequence>ISNSSDNSILTIPNIIDSEISIENESTIADASTNKPTITIISTKFKKRQIKKKRQASIEKSKMEARLELEQEKHIEAEHESQRLSKMREVEERIKRFNEIKITTE</sequence>
<protein>
    <submittedName>
        <fullName evidence="2">7480_t:CDS:1</fullName>
    </submittedName>
</protein>
<feature type="coiled-coil region" evidence="1">
    <location>
        <begin position="53"/>
        <end position="80"/>
    </location>
</feature>
<dbReference type="AlphaFoldDB" id="A0A9N9BWE0"/>
<accession>A0A9N9BWE0</accession>
<organism evidence="2 3">
    <name type="scientific">Ambispora gerdemannii</name>
    <dbReference type="NCBI Taxonomy" id="144530"/>
    <lineage>
        <taxon>Eukaryota</taxon>
        <taxon>Fungi</taxon>
        <taxon>Fungi incertae sedis</taxon>
        <taxon>Mucoromycota</taxon>
        <taxon>Glomeromycotina</taxon>
        <taxon>Glomeromycetes</taxon>
        <taxon>Archaeosporales</taxon>
        <taxon>Ambisporaceae</taxon>
        <taxon>Ambispora</taxon>
    </lineage>
</organism>
<name>A0A9N9BWE0_9GLOM</name>
<dbReference type="EMBL" id="CAJVPL010001664">
    <property type="protein sequence ID" value="CAG8582076.1"/>
    <property type="molecule type" value="Genomic_DNA"/>
</dbReference>
<keyword evidence="1" id="KW-0175">Coiled coil</keyword>
<evidence type="ECO:0000313" key="3">
    <source>
        <dbReference type="Proteomes" id="UP000789831"/>
    </source>
</evidence>